<keyword evidence="3 7" id="KW-1133">Transmembrane helix</keyword>
<evidence type="ECO:0000313" key="9">
    <source>
        <dbReference type="EMBL" id="GBF57892.1"/>
    </source>
</evidence>
<keyword evidence="6 7" id="KW-0472">Membrane</keyword>
<evidence type="ECO:0000256" key="1">
    <source>
        <dbReference type="ARBA" id="ARBA00004127"/>
    </source>
</evidence>
<dbReference type="GO" id="GO:0005506">
    <property type="term" value="F:iron ion binding"/>
    <property type="evidence" value="ECO:0007669"/>
    <property type="project" value="InterPro"/>
</dbReference>
<evidence type="ECO:0000259" key="8">
    <source>
        <dbReference type="Pfam" id="PF04116"/>
    </source>
</evidence>
<organism evidence="9 10">
    <name type="scientific">Candidatus Phycosocius bacilliformis</name>
    <dbReference type="NCBI Taxonomy" id="1445552"/>
    <lineage>
        <taxon>Bacteria</taxon>
        <taxon>Pseudomonadati</taxon>
        <taxon>Pseudomonadota</taxon>
        <taxon>Alphaproteobacteria</taxon>
        <taxon>Caulobacterales</taxon>
        <taxon>Caulobacterales incertae sedis</taxon>
        <taxon>Candidatus Phycosocius</taxon>
    </lineage>
</organism>
<dbReference type="Pfam" id="PF04116">
    <property type="entry name" value="FA_hydroxylase"/>
    <property type="match status" value="1"/>
</dbReference>
<sequence>MVNDILNLPIVHAGMWLLICACLFGFLQSLFPLDTTRRPLRRDIWMDIGYWMLGPMFYGTLSTMLIAGGFLVLFGGNMEAAVAWSKAGAPWLADWPLWLQALGVLIVTDISLYWTHRLFHSNALWRIHAIHHAPETLDWLHAVRFHPINTVFHSIFANAVALWMGFPPAAIAVLVPFNVLYSAMVHANLNWTFGPLRHVFASPVFHRWHHTGADEGGSKNFAATFSCLDHLFGTFYMPPDQKPTNLGLTDRDMPASLIGQWLYPLMSAREADDKSDASASRTAQ</sequence>
<gene>
    <name evidence="9" type="ORF">PbB2_01562</name>
</gene>
<dbReference type="GO" id="GO:0050479">
    <property type="term" value="F:glyceryl-ether monooxygenase activity"/>
    <property type="evidence" value="ECO:0007669"/>
    <property type="project" value="TreeGrafter"/>
</dbReference>
<evidence type="ECO:0000256" key="7">
    <source>
        <dbReference type="SAM" id="Phobius"/>
    </source>
</evidence>
<feature type="transmembrane region" description="Helical" evidence="7">
    <location>
        <begin position="48"/>
        <end position="75"/>
    </location>
</feature>
<dbReference type="RefSeq" id="WP_108984763.1">
    <property type="nucleotide sequence ID" value="NZ_BFBR01000004.1"/>
</dbReference>
<evidence type="ECO:0000256" key="5">
    <source>
        <dbReference type="ARBA" id="ARBA00023098"/>
    </source>
</evidence>
<evidence type="ECO:0000256" key="4">
    <source>
        <dbReference type="ARBA" id="ARBA00023002"/>
    </source>
</evidence>
<dbReference type="PANTHER" id="PTHR21624:SF1">
    <property type="entry name" value="ALKYLGLYCEROL MONOOXYGENASE"/>
    <property type="match status" value="1"/>
</dbReference>
<evidence type="ECO:0000256" key="6">
    <source>
        <dbReference type="ARBA" id="ARBA00023136"/>
    </source>
</evidence>
<dbReference type="OrthoDB" id="9770329at2"/>
<keyword evidence="10" id="KW-1185">Reference proteome</keyword>
<comment type="caution">
    <text evidence="9">The sequence shown here is derived from an EMBL/GenBank/DDBJ whole genome shotgun (WGS) entry which is preliminary data.</text>
</comment>
<dbReference type="PANTHER" id="PTHR21624">
    <property type="entry name" value="STEROL DESATURASE-RELATED PROTEIN"/>
    <property type="match status" value="1"/>
</dbReference>
<evidence type="ECO:0000256" key="2">
    <source>
        <dbReference type="ARBA" id="ARBA00022692"/>
    </source>
</evidence>
<accession>A0A2P2EA05</accession>
<name>A0A2P2EA05_9PROT</name>
<keyword evidence="4" id="KW-0560">Oxidoreductase</keyword>
<dbReference type="EMBL" id="BFBR01000004">
    <property type="protein sequence ID" value="GBF57892.1"/>
    <property type="molecule type" value="Genomic_DNA"/>
</dbReference>
<keyword evidence="2 7" id="KW-0812">Transmembrane</keyword>
<evidence type="ECO:0000256" key="3">
    <source>
        <dbReference type="ARBA" id="ARBA00022989"/>
    </source>
</evidence>
<keyword evidence="5" id="KW-0443">Lipid metabolism</keyword>
<dbReference type="InterPro" id="IPR006694">
    <property type="entry name" value="Fatty_acid_hydroxylase"/>
</dbReference>
<dbReference type="Proteomes" id="UP000245086">
    <property type="component" value="Unassembled WGS sequence"/>
</dbReference>
<evidence type="ECO:0000313" key="10">
    <source>
        <dbReference type="Proteomes" id="UP000245086"/>
    </source>
</evidence>
<dbReference type="AlphaFoldDB" id="A0A2P2EA05"/>
<dbReference type="InterPro" id="IPR051689">
    <property type="entry name" value="Sterol_desaturase/TMEM195"/>
</dbReference>
<dbReference type="GO" id="GO:0008610">
    <property type="term" value="P:lipid biosynthetic process"/>
    <property type="evidence" value="ECO:0007669"/>
    <property type="project" value="InterPro"/>
</dbReference>
<dbReference type="GO" id="GO:0012505">
    <property type="term" value="C:endomembrane system"/>
    <property type="evidence" value="ECO:0007669"/>
    <property type="project" value="UniProtKB-SubCell"/>
</dbReference>
<proteinExistence type="predicted"/>
<dbReference type="GO" id="GO:0016020">
    <property type="term" value="C:membrane"/>
    <property type="evidence" value="ECO:0007669"/>
    <property type="project" value="GOC"/>
</dbReference>
<reference evidence="9 10" key="1">
    <citation type="journal article" date="2018" name="Genome Announc.">
        <title>Draft Genome Sequence of "Candidatus Phycosocius bacilliformis," an Alphaproteobacterial Ectosymbiont of the Hydrocarbon-Producing Green Alga Botryococcus braunii.</title>
        <authorList>
            <person name="Tanabe Y."/>
            <person name="Yamaguchi H."/>
            <person name="Watanabe M.M."/>
        </authorList>
    </citation>
    <scope>NUCLEOTIDE SEQUENCE [LARGE SCALE GENOMIC DNA]</scope>
    <source>
        <strain evidence="9 10">BOTRYCO-2</strain>
    </source>
</reference>
<dbReference type="GO" id="GO:0006643">
    <property type="term" value="P:membrane lipid metabolic process"/>
    <property type="evidence" value="ECO:0007669"/>
    <property type="project" value="TreeGrafter"/>
</dbReference>
<protein>
    <recommendedName>
        <fullName evidence="8">Fatty acid hydroxylase domain-containing protein</fullName>
    </recommendedName>
</protein>
<feature type="transmembrane region" description="Helical" evidence="7">
    <location>
        <begin position="6"/>
        <end position="27"/>
    </location>
</feature>
<feature type="domain" description="Fatty acid hydroxylase" evidence="8">
    <location>
        <begin position="103"/>
        <end position="234"/>
    </location>
</feature>
<comment type="subcellular location">
    <subcellularLocation>
        <location evidence="1">Endomembrane system</location>
        <topology evidence="1">Multi-pass membrane protein</topology>
    </subcellularLocation>
</comment>